<dbReference type="Pfam" id="PF03641">
    <property type="entry name" value="Lysine_decarbox"/>
    <property type="match status" value="1"/>
</dbReference>
<dbReference type="SUPFAM" id="SSF102405">
    <property type="entry name" value="MCP/YpsA-like"/>
    <property type="match status" value="1"/>
</dbReference>
<sequence>MPSPNSLNLSAKFSPYIQKDEDATGRCLKPTTKSYKSDAFLASREGRLIRVLCEFEEPKVRLQRNYIRSTVLFFGSARAMTPEQYARTLCGLEAQRAELLAQQQHFTDPAEQRQAAAQADTVAGEIENLRKTEWMCVWVQKAEILAREIALFAQREAALVSETFQSMPDYFNVNLAEVYPEEAPLEPPRHAAPGGSPTTRSPPPEMVLRHKINDLVVTTGGGPGFMEAANKGAASVAGTKTIGMGISLPFEKGLNPFVSDDLAFEFHYFFSRKFWMMYSCRGIIVAPGGFGTMDELFELLTLKQTKKIPNLPVVLFGKQFWQTVVNWQALSDYGVISQREIDQMCFTDEVDEAIAFIRRFYRDVVDRQKAKAAAA</sequence>
<keyword evidence="4" id="KW-1185">Reference proteome</keyword>
<dbReference type="EMBL" id="ATMH01005516">
    <property type="protein sequence ID" value="EPY27822.1"/>
    <property type="molecule type" value="Genomic_DNA"/>
</dbReference>
<name>S9VA97_9TRYP</name>
<reference evidence="2" key="2">
    <citation type="submission" date="2013-03" db="EMBL/GenBank/DDBJ databases">
        <authorList>
            <person name="Motta M.C.M."/>
            <person name="Martins A.C.A."/>
            <person name="Preta C.M.C.C."/>
            <person name="Silva R."/>
            <person name="de Souza S.S."/>
            <person name="Klein C.C."/>
            <person name="de Almeida L.G.P."/>
            <person name="Cunha O.L."/>
            <person name="Colabardini A.C."/>
            <person name="Lima B.A."/>
            <person name="Machado C.R."/>
            <person name="Soares C.M.A."/>
            <person name="de Menezes C.B.A."/>
            <person name="Bartolomeu D.C."/>
            <person name="Grisard E.C."/>
            <person name="Fantinatti-Garboggini F."/>
            <person name="Rodrigues-Luiz G.F."/>
            <person name="Wagner G."/>
            <person name="Goldman G.H."/>
            <person name="Fietto J.L.R."/>
            <person name="Ciapina L.P."/>
            <person name="Brocchi M."/>
            <person name="Elias M.C."/>
            <person name="Goldman M.H.S."/>
            <person name="Sagot M.-F."/>
            <person name="Pereira M."/>
            <person name="Stoco P.H."/>
            <person name="Teixeira S.M.R."/>
            <person name="de Mendonca-Neto R.P."/>
            <person name="Maciel T.E.F."/>
            <person name="Mendes T.A.O."/>
            <person name="Urmenyi T.P."/>
            <person name="Teixeira M.M.G."/>
            <person name="de Camargo E.F.P."/>
            <person name="de Sousa W."/>
            <person name="Schenkman S."/>
            <person name="de Vasconcelos A.T.R."/>
        </authorList>
    </citation>
    <scope>NUCLEOTIDE SEQUENCE</scope>
</reference>
<dbReference type="Proteomes" id="UP000015354">
    <property type="component" value="Unassembled WGS sequence"/>
</dbReference>
<evidence type="ECO:0000313" key="3">
    <source>
        <dbReference type="EMBL" id="EPY27822.1"/>
    </source>
</evidence>
<proteinExistence type="predicted"/>
<dbReference type="EMBL" id="ATMH01009234">
    <property type="protein sequence ID" value="EPY19930.1"/>
    <property type="molecule type" value="Genomic_DNA"/>
</dbReference>
<dbReference type="AlphaFoldDB" id="S9VA97"/>
<evidence type="ECO:0000313" key="4">
    <source>
        <dbReference type="Proteomes" id="UP000015354"/>
    </source>
</evidence>
<dbReference type="OrthoDB" id="414463at2759"/>
<dbReference type="PANTHER" id="PTHR43393">
    <property type="entry name" value="CYTOKININ RIBOSIDE 5'-MONOPHOSPHATE PHOSPHORIBOHYDROLASE"/>
    <property type="match status" value="1"/>
</dbReference>
<organism evidence="2 4">
    <name type="scientific">Strigomonas culicis</name>
    <dbReference type="NCBI Taxonomy" id="28005"/>
    <lineage>
        <taxon>Eukaryota</taxon>
        <taxon>Discoba</taxon>
        <taxon>Euglenozoa</taxon>
        <taxon>Kinetoplastea</taxon>
        <taxon>Metakinetoplastina</taxon>
        <taxon>Trypanosomatida</taxon>
        <taxon>Trypanosomatidae</taxon>
        <taxon>Strigomonadinae</taxon>
        <taxon>Strigomonas</taxon>
    </lineage>
</organism>
<feature type="region of interest" description="Disordered" evidence="1">
    <location>
        <begin position="184"/>
        <end position="205"/>
    </location>
</feature>
<evidence type="ECO:0000313" key="2">
    <source>
        <dbReference type="EMBL" id="EPY19930.1"/>
    </source>
</evidence>
<evidence type="ECO:0000256" key="1">
    <source>
        <dbReference type="SAM" id="MobiDB-lite"/>
    </source>
</evidence>
<accession>S9VA97</accession>
<reference evidence="2 4" key="1">
    <citation type="journal article" date="2013" name="PLoS ONE">
        <title>Predicting the Proteins of Angomonas deanei, Strigomonas culicis and Their Respective Endosymbionts Reveals New Aspects of the Trypanosomatidae Family.</title>
        <authorList>
            <person name="Motta M.C."/>
            <person name="Martins A.C."/>
            <person name="de Souza S.S."/>
            <person name="Catta-Preta C.M."/>
            <person name="Silva R."/>
            <person name="Klein C.C."/>
            <person name="de Almeida L.G."/>
            <person name="de Lima Cunha O."/>
            <person name="Ciapina L.P."/>
            <person name="Brocchi M."/>
            <person name="Colabardini A.C."/>
            <person name="de Araujo Lima B."/>
            <person name="Machado C.R."/>
            <person name="de Almeida Soares C.M."/>
            <person name="Probst C.M."/>
            <person name="de Menezes C.B."/>
            <person name="Thompson C.E."/>
            <person name="Bartholomeu D.C."/>
            <person name="Gradia D.F."/>
            <person name="Pavoni D.P."/>
            <person name="Grisard E.C."/>
            <person name="Fantinatti-Garboggini F."/>
            <person name="Marchini F.K."/>
            <person name="Rodrigues-Luiz G.F."/>
            <person name="Wagner G."/>
            <person name="Goldman G.H."/>
            <person name="Fietto J.L."/>
            <person name="Elias M.C."/>
            <person name="Goldman M.H."/>
            <person name="Sagot M.F."/>
            <person name="Pereira M."/>
            <person name="Stoco P.H."/>
            <person name="de Mendonca-Neto R.P."/>
            <person name="Teixeira S.M."/>
            <person name="Maciel T.E."/>
            <person name="de Oliveira Mendes T.A."/>
            <person name="Urmenyi T.P."/>
            <person name="de Souza W."/>
            <person name="Schenkman S."/>
            <person name="de Vasconcelos A.T."/>
        </authorList>
    </citation>
    <scope>NUCLEOTIDE SEQUENCE [LARGE SCALE GENOMIC DNA]</scope>
</reference>
<dbReference type="PANTHER" id="PTHR43393:SF3">
    <property type="entry name" value="LYSINE DECARBOXYLASE-LIKE PROTEIN"/>
    <property type="match status" value="1"/>
</dbReference>
<protein>
    <submittedName>
        <fullName evidence="2">Lysine decarboxylase domain-containing protein</fullName>
    </submittedName>
</protein>
<dbReference type="GO" id="GO:0005829">
    <property type="term" value="C:cytosol"/>
    <property type="evidence" value="ECO:0007669"/>
    <property type="project" value="TreeGrafter"/>
</dbReference>
<comment type="caution">
    <text evidence="2">The sequence shown here is derived from an EMBL/GenBank/DDBJ whole genome shotgun (WGS) entry which is preliminary data.</text>
</comment>
<dbReference type="Gene3D" id="3.40.50.450">
    <property type="match status" value="1"/>
</dbReference>
<dbReference type="InterPro" id="IPR052341">
    <property type="entry name" value="LOG_family_nucleotidases"/>
</dbReference>
<gene>
    <name evidence="3" type="ORF">STCU_05516</name>
    <name evidence="2" type="ORF">STCU_09234</name>
</gene>
<dbReference type="InterPro" id="IPR031100">
    <property type="entry name" value="LOG_fam"/>
</dbReference>